<evidence type="ECO:0000313" key="3">
    <source>
        <dbReference type="Proteomes" id="UP001501578"/>
    </source>
</evidence>
<feature type="transmembrane region" description="Helical" evidence="1">
    <location>
        <begin position="140"/>
        <end position="161"/>
    </location>
</feature>
<keyword evidence="1" id="KW-0472">Membrane</keyword>
<reference evidence="3" key="1">
    <citation type="journal article" date="2019" name="Int. J. Syst. Evol. Microbiol.">
        <title>The Global Catalogue of Microorganisms (GCM) 10K type strain sequencing project: providing services to taxonomists for standard genome sequencing and annotation.</title>
        <authorList>
            <consortium name="The Broad Institute Genomics Platform"/>
            <consortium name="The Broad Institute Genome Sequencing Center for Infectious Disease"/>
            <person name="Wu L."/>
            <person name="Ma J."/>
        </authorList>
    </citation>
    <scope>NUCLEOTIDE SEQUENCE [LARGE SCALE GENOMIC DNA]</scope>
    <source>
        <strain evidence="3">JCM 11136</strain>
    </source>
</reference>
<dbReference type="Proteomes" id="UP001501578">
    <property type="component" value="Unassembled WGS sequence"/>
</dbReference>
<gene>
    <name evidence="2" type="ORF">GCM10009560_01220</name>
</gene>
<feature type="transmembrane region" description="Helical" evidence="1">
    <location>
        <begin position="55"/>
        <end position="79"/>
    </location>
</feature>
<keyword evidence="1" id="KW-1133">Transmembrane helix</keyword>
<organism evidence="2 3">
    <name type="scientific">Nonomuraea longicatena</name>
    <dbReference type="NCBI Taxonomy" id="83682"/>
    <lineage>
        <taxon>Bacteria</taxon>
        <taxon>Bacillati</taxon>
        <taxon>Actinomycetota</taxon>
        <taxon>Actinomycetes</taxon>
        <taxon>Streptosporangiales</taxon>
        <taxon>Streptosporangiaceae</taxon>
        <taxon>Nonomuraea</taxon>
    </lineage>
</organism>
<proteinExistence type="predicted"/>
<protein>
    <submittedName>
        <fullName evidence="2">Uncharacterized protein</fullName>
    </submittedName>
</protein>
<feature type="transmembrane region" description="Helical" evidence="1">
    <location>
        <begin position="308"/>
        <end position="327"/>
    </location>
</feature>
<comment type="caution">
    <text evidence="2">The sequence shown here is derived from an EMBL/GenBank/DDBJ whole genome shotgun (WGS) entry which is preliminary data.</text>
</comment>
<evidence type="ECO:0000256" key="1">
    <source>
        <dbReference type="SAM" id="Phobius"/>
    </source>
</evidence>
<feature type="transmembrane region" description="Helical" evidence="1">
    <location>
        <begin position="173"/>
        <end position="197"/>
    </location>
</feature>
<name>A0ABP3Z2G1_9ACTN</name>
<feature type="transmembrane region" description="Helical" evidence="1">
    <location>
        <begin position="99"/>
        <end position="119"/>
    </location>
</feature>
<sequence length="403" mass="43415">MKAAFSPIWLPLDALVLAVRSFLPLAFFYTVGRVAHDLILVGAAFTGADAGPRKYLGFAVMSMAVLATLASYVAMLQVLRRSVALTGGPGNRTGRITTVIAHTLLPFLAFYGAWGLFVDDVRQYSILSQELFGLDRIDNVTFDPLLLTSVIALGAFLVKLGVDTAHTRLGRTWLGPLVTVFEALWMFFAVISVESFISARVEWLTSRAAWAGAADLLGTVLGPVGDAVTAVVPDLRDALLLPLVWLTIAAVVYGRDMGAGEALIEGTRLQPGAGRVRAAAPGPVRKAAEFVSRDLRGKYTPMLHGLRLVLRAGPVFYLVFCLCYALLEAGREWAFIGVTRLVGPHDGPWWTVWHGPVRFGVTAVYEVLRFSLLASALQMALRTASDGRGPRAAEPAAPRPAKS</sequence>
<keyword evidence="1" id="KW-0812">Transmembrane</keyword>
<accession>A0ABP3Z2G1</accession>
<dbReference type="RefSeq" id="WP_343947625.1">
    <property type="nucleotide sequence ID" value="NZ_BAAAHQ010000001.1"/>
</dbReference>
<keyword evidence="3" id="KW-1185">Reference proteome</keyword>
<evidence type="ECO:0000313" key="2">
    <source>
        <dbReference type="EMBL" id="GAA0911684.1"/>
    </source>
</evidence>
<dbReference type="EMBL" id="BAAAHQ010000001">
    <property type="protein sequence ID" value="GAA0911684.1"/>
    <property type="molecule type" value="Genomic_DNA"/>
</dbReference>